<reference evidence="8" key="1">
    <citation type="submission" date="2022-08" db="EMBL/GenBank/DDBJ databases">
        <authorList>
            <person name="Byrne P K."/>
        </authorList>
    </citation>
    <scope>NUCLEOTIDE SEQUENCE</scope>
    <source>
        <strain evidence="8">UCD650</strain>
    </source>
</reference>
<protein>
    <recommendedName>
        <fullName evidence="10">SUP45-like protein</fullName>
    </recommendedName>
</protein>
<comment type="similarity">
    <text evidence="2">Belongs to the eukaryotic release factor 1 family.</text>
</comment>
<dbReference type="InterPro" id="IPR005140">
    <property type="entry name" value="eRF1_Pelota-like_N"/>
</dbReference>
<dbReference type="PANTHER" id="PTHR10113">
    <property type="entry name" value="PEPTIDE CHAIN RELEASE FACTOR SUBUNIT 1"/>
    <property type="match status" value="1"/>
</dbReference>
<dbReference type="InterPro" id="IPR042226">
    <property type="entry name" value="eFR1_2_sf"/>
</dbReference>
<feature type="domain" description="eRF1" evidence="7">
    <location>
        <begin position="229"/>
        <end position="360"/>
    </location>
</feature>
<dbReference type="Gene3D" id="3.30.960.10">
    <property type="entry name" value="eRF1 domain 1"/>
    <property type="match status" value="1"/>
</dbReference>
<keyword evidence="9" id="KW-1185">Reference proteome</keyword>
<dbReference type="InterPro" id="IPR024049">
    <property type="entry name" value="eRF1_1_sf"/>
</dbReference>
<accession>A0ABN8VFK6</accession>
<evidence type="ECO:0000256" key="3">
    <source>
        <dbReference type="ARBA" id="ARBA00022490"/>
    </source>
</evidence>
<dbReference type="EMBL" id="OX291500">
    <property type="protein sequence ID" value="CAI1512791.1"/>
    <property type="molecule type" value="Genomic_DNA"/>
</dbReference>
<dbReference type="NCBIfam" id="TIGR03676">
    <property type="entry name" value="aRF1_eRF1"/>
    <property type="match status" value="1"/>
</dbReference>
<dbReference type="InterPro" id="IPR029064">
    <property type="entry name" value="Ribosomal_eL30-like_sf"/>
</dbReference>
<sequence length="368" mass="40846">MLRDEYGSASCIENTAHRFSVLSAISSAQQKLGIIDTIPENGLILFCGEIVTENSREKRVAIGIEPYKPISTTLYICDNKFHTEVLSELLQDDKFGFIVIGDQGALFGSVSGNTRNVLHKFTYDLPKKRSAGGQSALRFAHLREEEKHNYVRKVAEAAVQNFITDDRVNVKGLILAGSTDFKTNIAKSELFDPRLASKVISIVDVSYGGEHGFDQAIELSAEALANVKYVKEKKLLEAYFDEMSQDTGKSCYGIDDTLRALYLGAVEKLIVFENLKTVRYTFNDAEGNEVVKFVEPETKGKPHAIDKATGQEMDAVSEEPFIEWLAANHTIHGVILEFVTERSSEGSRFVTEFGGIGAMLLNKVNFYT</sequence>
<dbReference type="Pfam" id="PF03463">
    <property type="entry name" value="eRF1_1"/>
    <property type="match status" value="1"/>
</dbReference>
<dbReference type="Proteomes" id="UP001152964">
    <property type="component" value="Chromosome 10"/>
</dbReference>
<feature type="domain" description="eRF1" evidence="6">
    <location>
        <begin position="94"/>
        <end position="225"/>
    </location>
</feature>
<dbReference type="Gene3D" id="3.30.420.60">
    <property type="entry name" value="eRF1 domain 2"/>
    <property type="match status" value="1"/>
</dbReference>
<dbReference type="SUPFAM" id="SSF53137">
    <property type="entry name" value="Translational machinery components"/>
    <property type="match status" value="1"/>
</dbReference>
<keyword evidence="4" id="KW-0648">Protein biosynthesis</keyword>
<evidence type="ECO:0008006" key="10">
    <source>
        <dbReference type="Google" id="ProtNLM"/>
    </source>
</evidence>
<dbReference type="InterPro" id="IPR004403">
    <property type="entry name" value="Peptide_chain-rel_eRF1/aRF1"/>
</dbReference>
<proteinExistence type="inferred from homology"/>
<dbReference type="Pfam" id="PF03464">
    <property type="entry name" value="eRF1_2"/>
    <property type="match status" value="1"/>
</dbReference>
<evidence type="ECO:0000313" key="9">
    <source>
        <dbReference type="Proteomes" id="UP001152964"/>
    </source>
</evidence>
<dbReference type="Gene3D" id="3.30.1330.30">
    <property type="match status" value="1"/>
</dbReference>
<dbReference type="Pfam" id="PF03465">
    <property type="entry name" value="eRF1_3"/>
    <property type="match status" value="1"/>
</dbReference>
<dbReference type="InterPro" id="IPR005141">
    <property type="entry name" value="eRF1_2"/>
</dbReference>
<dbReference type="InterPro" id="IPR005142">
    <property type="entry name" value="eRF1_3"/>
</dbReference>
<organism evidence="8 9">
    <name type="scientific">Saccharomyces eubayanus</name>
    <name type="common">Yeast</name>
    <dbReference type="NCBI Taxonomy" id="1080349"/>
    <lineage>
        <taxon>Eukaryota</taxon>
        <taxon>Fungi</taxon>
        <taxon>Dikarya</taxon>
        <taxon>Ascomycota</taxon>
        <taxon>Saccharomycotina</taxon>
        <taxon>Saccharomycetes</taxon>
        <taxon>Saccharomycetales</taxon>
        <taxon>Saccharomycetaceae</taxon>
        <taxon>Saccharomyces</taxon>
    </lineage>
</organism>
<evidence type="ECO:0000259" key="6">
    <source>
        <dbReference type="Pfam" id="PF03464"/>
    </source>
</evidence>
<evidence type="ECO:0000256" key="4">
    <source>
        <dbReference type="ARBA" id="ARBA00022917"/>
    </source>
</evidence>
<evidence type="ECO:0000256" key="2">
    <source>
        <dbReference type="ARBA" id="ARBA00005326"/>
    </source>
</evidence>
<keyword evidence="3" id="KW-0963">Cytoplasm</keyword>
<gene>
    <name evidence="8" type="primary">U6500J01720</name>
    <name evidence="8" type="ORF">SEUBUCD650_0J01720</name>
</gene>
<evidence type="ECO:0000259" key="7">
    <source>
        <dbReference type="Pfam" id="PF03465"/>
    </source>
</evidence>
<dbReference type="SUPFAM" id="SSF55481">
    <property type="entry name" value="N-terminal domain of eukaryotic peptide chain release factor subunit 1, ERF1"/>
    <property type="match status" value="1"/>
</dbReference>
<evidence type="ECO:0000313" key="8">
    <source>
        <dbReference type="EMBL" id="CAI1512791.1"/>
    </source>
</evidence>
<evidence type="ECO:0000259" key="5">
    <source>
        <dbReference type="Pfam" id="PF03463"/>
    </source>
</evidence>
<feature type="domain" description="eRF1/Pelota-like N-terminal" evidence="5">
    <location>
        <begin position="1"/>
        <end position="90"/>
    </location>
</feature>
<comment type="subcellular location">
    <subcellularLocation>
        <location evidence="1">Cytoplasm</location>
    </subcellularLocation>
</comment>
<dbReference type="SUPFAM" id="SSF55315">
    <property type="entry name" value="L30e-like"/>
    <property type="match status" value="1"/>
</dbReference>
<name>A0ABN8VFK6_SACEU</name>
<evidence type="ECO:0000256" key="1">
    <source>
        <dbReference type="ARBA" id="ARBA00004496"/>
    </source>
</evidence>